<evidence type="ECO:0000313" key="3">
    <source>
        <dbReference type="EMBL" id="PQM39333.1"/>
    </source>
</evidence>
<dbReference type="Pfam" id="PF00201">
    <property type="entry name" value="UDPGT"/>
    <property type="match status" value="1"/>
</dbReference>
<sequence>MAPFRELLVKLNETANSVPPVTCVVSDDESCLTTGYLDKVIDWIPGMKDIRLRDLSTFIQTTNHDDVMFNFCMEATDEVDKASAVVFLTFDALEQDVMDALSSILIPPLYAICPIQLLLNQIPEDSLSPIGYSLWKEETECLQWLNSKAPNSVVYVRFGSVAVMTTQHLVEFGWGLANSKFHFFWVSRPDLVAGESAILSPEFVAETKERGQIASWCPHEEVLNHPSVGAVGIQPWRQTNCYYTCNEWGSGMEIDNDVKRDGVEMVVRELEAEKGKKMKKKAKEWKKLAETATDPHGSSSINLDNLFDQCC</sequence>
<organism evidence="3 4">
    <name type="scientific">Prunus yedoensis var. nudiflora</name>
    <dbReference type="NCBI Taxonomy" id="2094558"/>
    <lineage>
        <taxon>Eukaryota</taxon>
        <taxon>Viridiplantae</taxon>
        <taxon>Streptophyta</taxon>
        <taxon>Embryophyta</taxon>
        <taxon>Tracheophyta</taxon>
        <taxon>Spermatophyta</taxon>
        <taxon>Magnoliopsida</taxon>
        <taxon>eudicotyledons</taxon>
        <taxon>Gunneridae</taxon>
        <taxon>Pentapetalae</taxon>
        <taxon>rosids</taxon>
        <taxon>fabids</taxon>
        <taxon>Rosales</taxon>
        <taxon>Rosaceae</taxon>
        <taxon>Amygdaloideae</taxon>
        <taxon>Amygdaleae</taxon>
        <taxon>Prunus</taxon>
    </lineage>
</organism>
<dbReference type="PANTHER" id="PTHR11926">
    <property type="entry name" value="GLUCOSYL/GLUCURONOSYL TRANSFERASES"/>
    <property type="match status" value="1"/>
</dbReference>
<gene>
    <name evidence="3" type="ORF">Pyn_37374</name>
</gene>
<dbReference type="Proteomes" id="UP000250321">
    <property type="component" value="Unassembled WGS sequence"/>
</dbReference>
<comment type="caution">
    <text evidence="3">The sequence shown here is derived from an EMBL/GenBank/DDBJ whole genome shotgun (WGS) entry which is preliminary data.</text>
</comment>
<dbReference type="Gene3D" id="3.40.50.2000">
    <property type="entry name" value="Glycogen Phosphorylase B"/>
    <property type="match status" value="4"/>
</dbReference>
<evidence type="ECO:0000313" key="4">
    <source>
        <dbReference type="Proteomes" id="UP000250321"/>
    </source>
</evidence>
<dbReference type="PANTHER" id="PTHR11926:SF1516">
    <property type="entry name" value="GLYCOSYLTRANSFERASE"/>
    <property type="match status" value="1"/>
</dbReference>
<dbReference type="GO" id="GO:0080044">
    <property type="term" value="F:quercetin 7-O-glucosyltransferase activity"/>
    <property type="evidence" value="ECO:0007669"/>
    <property type="project" value="TreeGrafter"/>
</dbReference>
<keyword evidence="2 3" id="KW-0808">Transferase</keyword>
<dbReference type="GO" id="GO:0080043">
    <property type="term" value="F:quercetin 3-O-glucosyltransferase activity"/>
    <property type="evidence" value="ECO:0007669"/>
    <property type="project" value="TreeGrafter"/>
</dbReference>
<evidence type="ECO:0000256" key="2">
    <source>
        <dbReference type="ARBA" id="ARBA00022679"/>
    </source>
</evidence>
<dbReference type="EMBL" id="PJQY01003200">
    <property type="protein sequence ID" value="PQM39333.1"/>
    <property type="molecule type" value="Genomic_DNA"/>
</dbReference>
<keyword evidence="4" id="KW-1185">Reference proteome</keyword>
<comment type="similarity">
    <text evidence="1">Belongs to the UDP-glycosyltransferase family.</text>
</comment>
<dbReference type="SUPFAM" id="SSF53756">
    <property type="entry name" value="UDP-Glycosyltransferase/glycogen phosphorylase"/>
    <property type="match status" value="1"/>
</dbReference>
<name>A0A314UPC4_PRUYE</name>
<dbReference type="OrthoDB" id="5835829at2759"/>
<proteinExistence type="inferred from homology"/>
<dbReference type="InterPro" id="IPR002213">
    <property type="entry name" value="UDP_glucos_trans"/>
</dbReference>
<reference evidence="3 4" key="1">
    <citation type="submission" date="2018-02" db="EMBL/GenBank/DDBJ databases">
        <title>Draft genome of wild Prunus yedoensis var. nudiflora.</title>
        <authorList>
            <person name="Baek S."/>
            <person name="Kim J.-H."/>
            <person name="Choi K."/>
            <person name="Kim G.-B."/>
            <person name="Cho A."/>
            <person name="Jang H."/>
            <person name="Shin C.-H."/>
            <person name="Yu H.-J."/>
            <person name="Mun J.-H."/>
        </authorList>
    </citation>
    <scope>NUCLEOTIDE SEQUENCE [LARGE SCALE GENOMIC DNA]</scope>
    <source>
        <strain evidence="4">cv. Jeju island</strain>
        <tissue evidence="3">Leaf</tissue>
    </source>
</reference>
<dbReference type="AlphaFoldDB" id="A0A314UPC4"/>
<dbReference type="STRING" id="2094558.A0A314UPC4"/>
<accession>A0A314UPC4</accession>
<evidence type="ECO:0000256" key="1">
    <source>
        <dbReference type="ARBA" id="ARBA00009995"/>
    </source>
</evidence>
<protein>
    <submittedName>
        <fullName evidence="3">7-deoxyloganetin glucosyltransferase-like</fullName>
    </submittedName>
</protein>